<dbReference type="PANTHER" id="PTHR11668">
    <property type="entry name" value="SERINE/THREONINE PROTEIN PHOSPHATASE"/>
    <property type="match status" value="1"/>
</dbReference>
<dbReference type="SMART" id="SM00156">
    <property type="entry name" value="PP2Ac"/>
    <property type="match status" value="1"/>
</dbReference>
<evidence type="ECO:0000256" key="8">
    <source>
        <dbReference type="ARBA" id="ARBA00048336"/>
    </source>
</evidence>
<dbReference type="Gene3D" id="3.60.21.10">
    <property type="match status" value="1"/>
</dbReference>
<evidence type="ECO:0000256" key="7">
    <source>
        <dbReference type="ARBA" id="ARBA00047761"/>
    </source>
</evidence>
<evidence type="ECO:0000256" key="5">
    <source>
        <dbReference type="ARBA" id="ARBA00022912"/>
    </source>
</evidence>
<reference evidence="10" key="2">
    <citation type="submission" date="2014-05" db="EMBL/GenBank/DDBJ databases">
        <title>The genome and life-stage specific transcriptomes of Globodera pallida elucidate key aspects of plant parasitism by a cyst nematode.</title>
        <authorList>
            <person name="Cotton J.A."/>
            <person name="Lilley C.J."/>
            <person name="Jones L.M."/>
            <person name="Kikuchi T."/>
            <person name="Reid A.J."/>
            <person name="Thorpe P."/>
            <person name="Tsai I.J."/>
            <person name="Beasley H."/>
            <person name="Blok V."/>
            <person name="Cock P.J.A."/>
            <person name="Van den Akker S.E."/>
            <person name="Holroyd N."/>
            <person name="Hunt M."/>
            <person name="Mantelin S."/>
            <person name="Naghra H."/>
            <person name="Pain A."/>
            <person name="Palomares-Rius J.E."/>
            <person name="Zarowiecki M."/>
            <person name="Berriman M."/>
            <person name="Jones J.T."/>
            <person name="Urwin P.E."/>
        </authorList>
    </citation>
    <scope>NUCLEOTIDE SEQUENCE [LARGE SCALE GENOMIC DNA]</scope>
    <source>
        <strain evidence="10">Lindley</strain>
    </source>
</reference>
<keyword evidence="3" id="KW-0479">Metal-binding</keyword>
<dbReference type="GO" id="GO:0005634">
    <property type="term" value="C:nucleus"/>
    <property type="evidence" value="ECO:0007669"/>
    <property type="project" value="TreeGrafter"/>
</dbReference>
<reference evidence="10" key="1">
    <citation type="submission" date="2013-12" db="EMBL/GenBank/DDBJ databases">
        <authorList>
            <person name="Aslett M."/>
        </authorList>
    </citation>
    <scope>NUCLEOTIDE SEQUENCE [LARGE SCALE GENOMIC DNA]</scope>
    <source>
        <strain evidence="10">Lindley</strain>
    </source>
</reference>
<dbReference type="GO" id="GO:0005737">
    <property type="term" value="C:cytoplasm"/>
    <property type="evidence" value="ECO:0007669"/>
    <property type="project" value="TreeGrafter"/>
</dbReference>
<dbReference type="EC" id="3.1.3.16" evidence="2"/>
<dbReference type="Proteomes" id="UP000050741">
    <property type="component" value="Unassembled WGS sequence"/>
</dbReference>
<organism evidence="10 11">
    <name type="scientific">Globodera pallida</name>
    <name type="common">Potato cyst nematode worm</name>
    <name type="synonym">Heterodera pallida</name>
    <dbReference type="NCBI Taxonomy" id="36090"/>
    <lineage>
        <taxon>Eukaryota</taxon>
        <taxon>Metazoa</taxon>
        <taxon>Ecdysozoa</taxon>
        <taxon>Nematoda</taxon>
        <taxon>Chromadorea</taxon>
        <taxon>Rhabditida</taxon>
        <taxon>Tylenchina</taxon>
        <taxon>Tylenchomorpha</taxon>
        <taxon>Tylenchoidea</taxon>
        <taxon>Heteroderidae</taxon>
        <taxon>Heteroderinae</taxon>
        <taxon>Globodera</taxon>
    </lineage>
</organism>
<dbReference type="GO" id="GO:0046872">
    <property type="term" value="F:metal ion binding"/>
    <property type="evidence" value="ECO:0007669"/>
    <property type="project" value="UniProtKB-KW"/>
</dbReference>
<accession>A0A183BS01</accession>
<name>A0A183BS01_GLOPA</name>
<protein>
    <recommendedName>
        <fullName evidence="2">protein-serine/threonine phosphatase</fullName>
        <ecNumber evidence="2">3.1.3.16</ecNumber>
    </recommendedName>
</protein>
<dbReference type="InterPro" id="IPR006186">
    <property type="entry name" value="Ser/Thr-sp_prot-phosphatase"/>
</dbReference>
<comment type="catalytic activity">
    <reaction evidence="8">
        <text>O-phospho-L-threonyl-[protein] + H2O = L-threonyl-[protein] + phosphate</text>
        <dbReference type="Rhea" id="RHEA:47004"/>
        <dbReference type="Rhea" id="RHEA-COMP:11060"/>
        <dbReference type="Rhea" id="RHEA-COMP:11605"/>
        <dbReference type="ChEBI" id="CHEBI:15377"/>
        <dbReference type="ChEBI" id="CHEBI:30013"/>
        <dbReference type="ChEBI" id="CHEBI:43474"/>
        <dbReference type="ChEBI" id="CHEBI:61977"/>
        <dbReference type="EC" id="3.1.3.16"/>
    </reaction>
</comment>
<keyword evidence="5" id="KW-0904">Protein phosphatase</keyword>
<dbReference type="AlphaFoldDB" id="A0A183BS01"/>
<keyword evidence="4" id="KW-0378">Hydrolase</keyword>
<keyword evidence="10" id="KW-1185">Reference proteome</keyword>
<dbReference type="InterPro" id="IPR050341">
    <property type="entry name" value="PP1_catalytic_subunit"/>
</dbReference>
<evidence type="ECO:0000256" key="1">
    <source>
        <dbReference type="ARBA" id="ARBA00001936"/>
    </source>
</evidence>
<evidence type="ECO:0000313" key="10">
    <source>
        <dbReference type="Proteomes" id="UP000050741"/>
    </source>
</evidence>
<dbReference type="InterPro" id="IPR029052">
    <property type="entry name" value="Metallo-depent_PP-like"/>
</dbReference>
<dbReference type="PRINTS" id="PR00114">
    <property type="entry name" value="STPHPHTASE"/>
</dbReference>
<reference evidence="11" key="3">
    <citation type="submission" date="2016-06" db="UniProtKB">
        <authorList>
            <consortium name="WormBaseParasite"/>
        </authorList>
    </citation>
    <scope>IDENTIFICATION</scope>
</reference>
<comment type="catalytic activity">
    <reaction evidence="7">
        <text>O-phospho-L-seryl-[protein] + H2O = L-seryl-[protein] + phosphate</text>
        <dbReference type="Rhea" id="RHEA:20629"/>
        <dbReference type="Rhea" id="RHEA-COMP:9863"/>
        <dbReference type="Rhea" id="RHEA-COMP:11604"/>
        <dbReference type="ChEBI" id="CHEBI:15377"/>
        <dbReference type="ChEBI" id="CHEBI:29999"/>
        <dbReference type="ChEBI" id="CHEBI:43474"/>
        <dbReference type="ChEBI" id="CHEBI:83421"/>
        <dbReference type="EC" id="3.1.3.16"/>
    </reaction>
</comment>
<evidence type="ECO:0000256" key="4">
    <source>
        <dbReference type="ARBA" id="ARBA00022801"/>
    </source>
</evidence>
<comment type="cofactor">
    <cofactor evidence="1">
        <name>Mn(2+)</name>
        <dbReference type="ChEBI" id="CHEBI:29035"/>
    </cofactor>
</comment>
<dbReference type="Pfam" id="PF00149">
    <property type="entry name" value="Metallophos"/>
    <property type="match status" value="1"/>
</dbReference>
<dbReference type="GO" id="GO:0004722">
    <property type="term" value="F:protein serine/threonine phosphatase activity"/>
    <property type="evidence" value="ECO:0007669"/>
    <property type="project" value="UniProtKB-EC"/>
</dbReference>
<feature type="domain" description="Serine/threonine specific protein phosphatases" evidence="9">
    <location>
        <begin position="29"/>
        <end position="304"/>
    </location>
</feature>
<evidence type="ECO:0000259" key="9">
    <source>
        <dbReference type="SMART" id="SM00156"/>
    </source>
</evidence>
<evidence type="ECO:0000256" key="2">
    <source>
        <dbReference type="ARBA" id="ARBA00013081"/>
    </source>
</evidence>
<evidence type="ECO:0000256" key="3">
    <source>
        <dbReference type="ARBA" id="ARBA00022723"/>
    </source>
</evidence>
<keyword evidence="6" id="KW-0464">Manganese</keyword>
<sequence length="305" mass="34220">MAGPLSIQQVDAIIDKVQRSSYQRFTELINNDELHYLCETTINVLREQSTLVEMPAPVVICGDLQGQFTDLMRIFDTLGAPPKKNYLFLGNYVNRGKQGMEIAVLLFCYKIKYADNVVLLRGSSECSKTNRSGGFLDEITRRYGQENAQLLWDHFNQTFSWLPYVGLVGKKILCVHSGLSPTMYDLQQLGSLRRPALDPTNPSLELDILFADPEPGTNGFRANKRGQSVMFGENVVTNISKQFSVNVIVRGHQVVREGVDYFADRRLVTVFSVPHLSTSQNAAFPGAVLIIGEDLHQSTKVFQPR</sequence>
<dbReference type="WBParaSite" id="GPLIN_000338700">
    <property type="protein sequence ID" value="GPLIN_000338700"/>
    <property type="gene ID" value="GPLIN_000338700"/>
</dbReference>
<evidence type="ECO:0000313" key="11">
    <source>
        <dbReference type="WBParaSite" id="GPLIN_000338700"/>
    </source>
</evidence>
<proteinExistence type="predicted"/>
<dbReference type="PANTHER" id="PTHR11668:SF300">
    <property type="entry name" value="SERINE_THREONINE-PROTEIN PHOSPHATASE"/>
    <property type="match status" value="1"/>
</dbReference>
<dbReference type="SUPFAM" id="SSF56300">
    <property type="entry name" value="Metallo-dependent phosphatases"/>
    <property type="match status" value="1"/>
</dbReference>
<evidence type="ECO:0000256" key="6">
    <source>
        <dbReference type="ARBA" id="ARBA00023211"/>
    </source>
</evidence>
<dbReference type="InterPro" id="IPR004843">
    <property type="entry name" value="Calcineurin-like_PHP"/>
</dbReference>